<keyword evidence="5 7" id="KW-0408">Iron</keyword>
<dbReference type="PANTHER" id="PTHR46696:SF1">
    <property type="entry name" value="CYTOCHROME P450 YJIB-RELATED"/>
    <property type="match status" value="1"/>
</dbReference>
<dbReference type="EMBL" id="FRBI01000008">
    <property type="protein sequence ID" value="SHM05915.1"/>
    <property type="molecule type" value="Genomic_DNA"/>
</dbReference>
<dbReference type="GO" id="GO:0020037">
    <property type="term" value="F:heme binding"/>
    <property type="evidence" value="ECO:0007669"/>
    <property type="project" value="InterPro"/>
</dbReference>
<reference evidence="9 10" key="1">
    <citation type="submission" date="2016-11" db="EMBL/GenBank/DDBJ databases">
        <authorList>
            <person name="Jaros S."/>
            <person name="Januszkiewicz K."/>
            <person name="Wedrychowicz H."/>
        </authorList>
    </citation>
    <scope>NUCLEOTIDE SEQUENCE [LARGE SCALE GENOMIC DNA]</scope>
    <source>
        <strain evidence="9 10">CGMCC 4.2025</strain>
    </source>
</reference>
<dbReference type="Pfam" id="PF00067">
    <property type="entry name" value="p450"/>
    <property type="match status" value="2"/>
</dbReference>
<dbReference type="Proteomes" id="UP000184111">
    <property type="component" value="Unassembled WGS sequence"/>
</dbReference>
<dbReference type="STRING" id="310782.SAMN05216499_10818"/>
<keyword evidence="3 7" id="KW-0479">Metal-binding</keyword>
<keyword evidence="4 7" id="KW-0560">Oxidoreductase</keyword>
<evidence type="ECO:0000313" key="9">
    <source>
        <dbReference type="EMBL" id="SHM05915.1"/>
    </source>
</evidence>
<dbReference type="SUPFAM" id="SSF48264">
    <property type="entry name" value="Cytochrome P450"/>
    <property type="match status" value="1"/>
</dbReference>
<keyword evidence="6 7" id="KW-0503">Monooxygenase</keyword>
<dbReference type="OrthoDB" id="3664945at2"/>
<evidence type="ECO:0000256" key="6">
    <source>
        <dbReference type="ARBA" id="ARBA00023033"/>
    </source>
</evidence>
<dbReference type="InterPro" id="IPR002397">
    <property type="entry name" value="Cyt_P450_B"/>
</dbReference>
<dbReference type="RefSeq" id="WP_073498120.1">
    <property type="nucleotide sequence ID" value="NZ_FRBI01000008.1"/>
</dbReference>
<evidence type="ECO:0000256" key="7">
    <source>
        <dbReference type="RuleBase" id="RU000461"/>
    </source>
</evidence>
<gene>
    <name evidence="9" type="ORF">SAMN05216499_10818</name>
</gene>
<sequence>MSDTAAPPYPSPRTEGHPLDPPPVLGRLRERAPVSRVTLFDGSQAWLVTRHAEARQALRDDRLSVDSRTPGFPFLSAAQTEIRDMPPTFPRMDPPDHSVFRRLLAPEFTIKRMEALRPLVESDVADMLDRLEAAGPPGDLSAILTLPLASLVICRLLGIPYEDAELFQTRAAVMTDQTATPEQVRTARMDMLGYLQQLLAHKAEEPADDLLSRMVAQEDEAAGVSRRDLVGVAMILMFGGHETTAHSIDLGVLALMENRDQWELLRERPELIPGAVEEVLRHQTILETGLPRIARADLTLGGVAIKSGEGVLVSLVAANRDESAYPDPDRLDVTRPVTANRHLGFGFGVHQCLGQPLARIEMQVTLAALLHRFPDLRLFKEPKELDFRGQMAVYGPTSLPVTW</sequence>
<dbReference type="FunFam" id="1.10.630.10:FF:000018">
    <property type="entry name" value="Cytochrome P450 monooxygenase"/>
    <property type="match status" value="1"/>
</dbReference>
<evidence type="ECO:0000256" key="4">
    <source>
        <dbReference type="ARBA" id="ARBA00023002"/>
    </source>
</evidence>
<evidence type="ECO:0000256" key="2">
    <source>
        <dbReference type="ARBA" id="ARBA00022617"/>
    </source>
</evidence>
<dbReference type="PROSITE" id="PS00086">
    <property type="entry name" value="CYTOCHROME_P450"/>
    <property type="match status" value="1"/>
</dbReference>
<dbReference type="GO" id="GO:0005506">
    <property type="term" value="F:iron ion binding"/>
    <property type="evidence" value="ECO:0007669"/>
    <property type="project" value="InterPro"/>
</dbReference>
<dbReference type="Gene3D" id="1.10.630.10">
    <property type="entry name" value="Cytochrome P450"/>
    <property type="match status" value="1"/>
</dbReference>
<proteinExistence type="inferred from homology"/>
<dbReference type="InterPro" id="IPR017972">
    <property type="entry name" value="Cyt_P450_CS"/>
</dbReference>
<dbReference type="GO" id="GO:0004497">
    <property type="term" value="F:monooxygenase activity"/>
    <property type="evidence" value="ECO:0007669"/>
    <property type="project" value="UniProtKB-KW"/>
</dbReference>
<feature type="region of interest" description="Disordered" evidence="8">
    <location>
        <begin position="1"/>
        <end position="26"/>
    </location>
</feature>
<dbReference type="PRINTS" id="PR00385">
    <property type="entry name" value="P450"/>
</dbReference>
<dbReference type="PANTHER" id="PTHR46696">
    <property type="entry name" value="P450, PUTATIVE (EUROFUNG)-RELATED"/>
    <property type="match status" value="1"/>
</dbReference>
<evidence type="ECO:0000256" key="5">
    <source>
        <dbReference type="ARBA" id="ARBA00023004"/>
    </source>
</evidence>
<evidence type="ECO:0000256" key="8">
    <source>
        <dbReference type="SAM" id="MobiDB-lite"/>
    </source>
</evidence>
<dbReference type="CDD" id="cd11030">
    <property type="entry name" value="CYP105-like"/>
    <property type="match status" value="1"/>
</dbReference>
<dbReference type="InterPro" id="IPR036396">
    <property type="entry name" value="Cyt_P450_sf"/>
</dbReference>
<protein>
    <submittedName>
        <fullName evidence="9">Cytochrome P450</fullName>
    </submittedName>
</protein>
<comment type="similarity">
    <text evidence="1 7">Belongs to the cytochrome P450 family.</text>
</comment>
<organism evidence="9 10">
    <name type="scientific">Actinacidiphila paucisporea</name>
    <dbReference type="NCBI Taxonomy" id="310782"/>
    <lineage>
        <taxon>Bacteria</taxon>
        <taxon>Bacillati</taxon>
        <taxon>Actinomycetota</taxon>
        <taxon>Actinomycetes</taxon>
        <taxon>Kitasatosporales</taxon>
        <taxon>Streptomycetaceae</taxon>
        <taxon>Actinacidiphila</taxon>
    </lineage>
</organism>
<keyword evidence="2 7" id="KW-0349">Heme</keyword>
<evidence type="ECO:0000256" key="3">
    <source>
        <dbReference type="ARBA" id="ARBA00022723"/>
    </source>
</evidence>
<evidence type="ECO:0000256" key="1">
    <source>
        <dbReference type="ARBA" id="ARBA00010617"/>
    </source>
</evidence>
<dbReference type="GO" id="GO:0016705">
    <property type="term" value="F:oxidoreductase activity, acting on paired donors, with incorporation or reduction of molecular oxygen"/>
    <property type="evidence" value="ECO:0007669"/>
    <property type="project" value="InterPro"/>
</dbReference>
<keyword evidence="10" id="KW-1185">Reference proteome</keyword>
<evidence type="ECO:0000313" key="10">
    <source>
        <dbReference type="Proteomes" id="UP000184111"/>
    </source>
</evidence>
<name>A0A1M7FPM0_9ACTN</name>
<dbReference type="PRINTS" id="PR00359">
    <property type="entry name" value="BP450"/>
</dbReference>
<accession>A0A1M7FPM0</accession>
<dbReference type="InterPro" id="IPR001128">
    <property type="entry name" value="Cyt_P450"/>
</dbReference>
<dbReference type="AlphaFoldDB" id="A0A1M7FPM0"/>